<dbReference type="GO" id="GO:0003824">
    <property type="term" value="F:catalytic activity"/>
    <property type="evidence" value="ECO:0007669"/>
    <property type="project" value="InterPro"/>
</dbReference>
<dbReference type="PROSITE" id="PS51918">
    <property type="entry name" value="RADICAL_SAM"/>
    <property type="match status" value="1"/>
</dbReference>
<comment type="caution">
    <text evidence="2">The sequence shown here is derived from an EMBL/GenBank/DDBJ whole genome shotgun (WGS) entry which is preliminary data.</text>
</comment>
<organism evidence="2 3">
    <name type="scientific">Knoellia koreensis</name>
    <dbReference type="NCBI Taxonomy" id="2730921"/>
    <lineage>
        <taxon>Bacteria</taxon>
        <taxon>Bacillati</taxon>
        <taxon>Actinomycetota</taxon>
        <taxon>Actinomycetes</taxon>
        <taxon>Micrococcales</taxon>
        <taxon>Intrasporangiaceae</taxon>
        <taxon>Knoellia</taxon>
    </lineage>
</organism>
<reference evidence="2 3" key="1">
    <citation type="submission" date="2020-04" db="EMBL/GenBank/DDBJ databases">
        <title>Knoellia sp. isolate from air conditioner.</title>
        <authorList>
            <person name="Chea S."/>
            <person name="Kim D.-U."/>
        </authorList>
    </citation>
    <scope>NUCLEOTIDE SEQUENCE [LARGE SCALE GENOMIC DNA]</scope>
    <source>
        <strain evidence="2 3">DB2414S</strain>
    </source>
</reference>
<dbReference type="CDD" id="cd01335">
    <property type="entry name" value="Radical_SAM"/>
    <property type="match status" value="1"/>
</dbReference>
<dbReference type="SFLD" id="SFLDG01082">
    <property type="entry name" value="B12-binding_domain_containing"/>
    <property type="match status" value="1"/>
</dbReference>
<protein>
    <submittedName>
        <fullName evidence="2">TIGR03960 family B12-binding radical SAM protein</fullName>
    </submittedName>
</protein>
<dbReference type="SUPFAM" id="SSF102114">
    <property type="entry name" value="Radical SAM enzymes"/>
    <property type="match status" value="1"/>
</dbReference>
<dbReference type="NCBIfam" id="TIGR03960">
    <property type="entry name" value="rSAM_fuse_unch"/>
    <property type="match status" value="1"/>
</dbReference>
<accession>A0A849H6K6</accession>
<evidence type="ECO:0000313" key="3">
    <source>
        <dbReference type="Proteomes" id="UP000588586"/>
    </source>
</evidence>
<dbReference type="AlphaFoldDB" id="A0A849H6K6"/>
<keyword evidence="3" id="KW-1185">Reference proteome</keyword>
<dbReference type="SFLD" id="SFLDS00029">
    <property type="entry name" value="Radical_SAM"/>
    <property type="match status" value="1"/>
</dbReference>
<dbReference type="InterPro" id="IPR006638">
    <property type="entry name" value="Elp3/MiaA/NifB-like_rSAM"/>
</dbReference>
<dbReference type="PANTHER" id="PTHR42731:SF1">
    <property type="entry name" value="RADICAL SAM DOMAIN PROTEIN"/>
    <property type="match status" value="1"/>
</dbReference>
<dbReference type="RefSeq" id="WP_171242479.1">
    <property type="nucleotide sequence ID" value="NZ_JABEPQ010000001.1"/>
</dbReference>
<evidence type="ECO:0000259" key="1">
    <source>
        <dbReference type="PROSITE" id="PS51918"/>
    </source>
</evidence>
<dbReference type="Gene3D" id="3.80.30.20">
    <property type="entry name" value="tm_1862 like domain"/>
    <property type="match status" value="1"/>
</dbReference>
<dbReference type="InterPro" id="IPR023862">
    <property type="entry name" value="CHP03960_rSAM"/>
</dbReference>
<evidence type="ECO:0000313" key="2">
    <source>
        <dbReference type="EMBL" id="NNM45460.1"/>
    </source>
</evidence>
<dbReference type="Proteomes" id="UP000588586">
    <property type="component" value="Unassembled WGS sequence"/>
</dbReference>
<sequence>MTSTTGQSVFPQLEPLLEQVSKPIQYVGGELNSTVKDWNVGGHGPGGEELTTRWALMYPDAYEVGVPNQGVMILYEVLNERADALAERTYAVWPDLEALMREHAVPQFTVDAHRSVRDFDVFGLSFSTELGYTNMLTALDLAGIPLHAKDRSDDDPIVVAGGHAAFNPEPIADFLDAAIVGDGEEAVLAVTDIVGEWKSEGMPGGRRELLLRLARTGGVYVPSLYDVSYLPDGRIKRVAPRADATGVPWRVAKHTVMDLDEWPYPKQPLVPLAESVHERMSVEIFRGCTRGCRFCQAGMITRPVRERSITGIGEMVEKGLAATGFEEVGLLSLSSADHSEIADITKGLADRYDGTQTGLSLPSTRVDAFNIDLANELTRNGRRSGLTFAPEGGSERIRKVINKMVSEQDLIDTVTAAYSAGWRQVKLYFMCGLPTETDDDVLQIAELAKKVIETGRQVSGRRDIRCTVSIGGFVPKPHTPFQWCGQLGADETDARLEKLREAIRSDRRYGSSIGFRYHDGKPGIVEGLLSRGDRRVGRVIEQVWRDGGRFDGWSEHFSFERWMSAAETALADEPVDVAWYTTRERGETEVLPWDHIDSGLDKEWLWADWQDALDEIEVDDCRWTPCFDCGVCPQMGTEIEIGPTGKTLLPLTVLGSGRERMLETTGHQH</sequence>
<dbReference type="Pfam" id="PF04055">
    <property type="entry name" value="Radical_SAM"/>
    <property type="match status" value="1"/>
</dbReference>
<dbReference type="InterPro" id="IPR058240">
    <property type="entry name" value="rSAM_sf"/>
</dbReference>
<feature type="domain" description="Radical SAM core" evidence="1">
    <location>
        <begin position="274"/>
        <end position="516"/>
    </location>
</feature>
<dbReference type="Pfam" id="PF19864">
    <property type="entry name" value="Radical_SAM_N2"/>
    <property type="match status" value="1"/>
</dbReference>
<dbReference type="InterPro" id="IPR023404">
    <property type="entry name" value="rSAM_horseshoe"/>
</dbReference>
<name>A0A849H6K6_9MICO</name>
<dbReference type="SMART" id="SM00729">
    <property type="entry name" value="Elp3"/>
    <property type="match status" value="1"/>
</dbReference>
<dbReference type="InterPro" id="IPR045784">
    <property type="entry name" value="Radical_SAM_N2"/>
</dbReference>
<dbReference type="PANTHER" id="PTHR42731">
    <property type="entry name" value="SLL1084 PROTEIN"/>
    <property type="match status" value="1"/>
</dbReference>
<dbReference type="EMBL" id="JABEPQ010000001">
    <property type="protein sequence ID" value="NNM45460.1"/>
    <property type="molecule type" value="Genomic_DNA"/>
</dbReference>
<proteinExistence type="predicted"/>
<dbReference type="InterPro" id="IPR007197">
    <property type="entry name" value="rSAM"/>
</dbReference>
<dbReference type="GO" id="GO:0051536">
    <property type="term" value="F:iron-sulfur cluster binding"/>
    <property type="evidence" value="ECO:0007669"/>
    <property type="project" value="InterPro"/>
</dbReference>
<gene>
    <name evidence="2" type="ORF">HJG52_05510</name>
</gene>